<keyword evidence="1" id="KW-0472">Membrane</keyword>
<protein>
    <submittedName>
        <fullName evidence="2">DoxX family protein</fullName>
    </submittedName>
</protein>
<evidence type="ECO:0000313" key="3">
    <source>
        <dbReference type="Proteomes" id="UP000252081"/>
    </source>
</evidence>
<evidence type="ECO:0000313" key="2">
    <source>
        <dbReference type="EMBL" id="RBQ06752.1"/>
    </source>
</evidence>
<gene>
    <name evidence="2" type="ORF">DRW42_13325</name>
</gene>
<name>A0A366L0S1_9SPHI</name>
<dbReference type="AlphaFoldDB" id="A0A366L0S1"/>
<reference evidence="2 3" key="1">
    <citation type="submission" date="2018-07" db="EMBL/GenBank/DDBJ databases">
        <title>A draft genome of a endophytic bacteria, a new species of Pedobacter.</title>
        <authorList>
            <person name="Zhang Z.D."/>
            <person name="Chen Z.J."/>
        </authorList>
    </citation>
    <scope>NUCLEOTIDE SEQUENCE [LARGE SCALE GENOMIC DNA]</scope>
    <source>
        <strain evidence="2 3">RS10</strain>
    </source>
</reference>
<keyword evidence="3" id="KW-1185">Reference proteome</keyword>
<organism evidence="2 3">
    <name type="scientific">Pedobacter miscanthi</name>
    <dbReference type="NCBI Taxonomy" id="2259170"/>
    <lineage>
        <taxon>Bacteria</taxon>
        <taxon>Pseudomonadati</taxon>
        <taxon>Bacteroidota</taxon>
        <taxon>Sphingobacteriia</taxon>
        <taxon>Sphingobacteriales</taxon>
        <taxon>Sphingobacteriaceae</taxon>
        <taxon>Pedobacter</taxon>
    </lineage>
</organism>
<feature type="transmembrane region" description="Helical" evidence="1">
    <location>
        <begin position="47"/>
        <end position="67"/>
    </location>
</feature>
<feature type="transmembrane region" description="Helical" evidence="1">
    <location>
        <begin position="102"/>
        <end position="122"/>
    </location>
</feature>
<comment type="caution">
    <text evidence="2">The sequence shown here is derived from an EMBL/GenBank/DDBJ whole genome shotgun (WGS) entry which is preliminary data.</text>
</comment>
<keyword evidence="1" id="KW-0812">Transmembrane</keyword>
<feature type="transmembrane region" description="Helical" evidence="1">
    <location>
        <begin position="74"/>
        <end position="96"/>
    </location>
</feature>
<keyword evidence="1" id="KW-1133">Transmembrane helix</keyword>
<proteinExistence type="predicted"/>
<evidence type="ECO:0000256" key="1">
    <source>
        <dbReference type="SAM" id="Phobius"/>
    </source>
</evidence>
<sequence>MGIGYLLPVMDRLGIFGGPGVNGNIWGNWENFVGYANTLMPYFGKGAAGIFAGLATLAEAVFALAFIAGFQIRLAAYGSMILTLIFSLSMILFVGFRAPFNYSVLVFSSASYILALIPFYRWSLDALRKTKRPNTYI</sequence>
<dbReference type="EMBL" id="QNQU01000010">
    <property type="protein sequence ID" value="RBQ06752.1"/>
    <property type="molecule type" value="Genomic_DNA"/>
</dbReference>
<accession>A0A366L0S1</accession>
<dbReference type="Proteomes" id="UP000252081">
    <property type="component" value="Unassembled WGS sequence"/>
</dbReference>